<dbReference type="PANTHER" id="PTHR33307">
    <property type="entry name" value="ALPHA-RHAMNOSIDASE (EUROFUNG)"/>
    <property type="match status" value="1"/>
</dbReference>
<dbReference type="AlphaFoldDB" id="A0A4Q2L6H4"/>
<dbReference type="Gene3D" id="2.60.120.260">
    <property type="entry name" value="Galactose-binding domain-like"/>
    <property type="match status" value="2"/>
</dbReference>
<evidence type="ECO:0000259" key="4">
    <source>
        <dbReference type="Pfam" id="PF05592"/>
    </source>
</evidence>
<name>A0A4Q2L6H4_9MICO</name>
<gene>
    <name evidence="8" type="ORF">ESP51_03440</name>
</gene>
<dbReference type="InterPro" id="IPR008928">
    <property type="entry name" value="6-hairpin_glycosidase_sf"/>
</dbReference>
<dbReference type="SUPFAM" id="SSF48208">
    <property type="entry name" value="Six-hairpin glycosidases"/>
    <property type="match status" value="1"/>
</dbReference>
<evidence type="ECO:0000313" key="9">
    <source>
        <dbReference type="Proteomes" id="UP000293865"/>
    </source>
</evidence>
<evidence type="ECO:0000259" key="6">
    <source>
        <dbReference type="Pfam" id="PF17389"/>
    </source>
</evidence>
<evidence type="ECO:0000259" key="5">
    <source>
        <dbReference type="Pfam" id="PF08531"/>
    </source>
</evidence>
<feature type="domain" description="Alpha-L-rhamnosidase C-terminal" evidence="7">
    <location>
        <begin position="663"/>
        <end position="731"/>
    </location>
</feature>
<dbReference type="EMBL" id="SDPN01000004">
    <property type="protein sequence ID" value="RXZ72530.1"/>
    <property type="molecule type" value="Genomic_DNA"/>
</dbReference>
<feature type="domain" description="Alpha-L-rhamnosidase six-hairpin glycosidase" evidence="6">
    <location>
        <begin position="316"/>
        <end position="661"/>
    </location>
</feature>
<comment type="catalytic activity">
    <reaction evidence="1">
        <text>Hydrolysis of terminal non-reducing alpha-L-rhamnose residues in alpha-L-rhamnosides.</text>
        <dbReference type="EC" id="3.2.1.40"/>
    </reaction>
</comment>
<comment type="caution">
    <text evidence="8">The sequence shown here is derived from an EMBL/GenBank/DDBJ whole genome shotgun (WGS) entry which is preliminary data.</text>
</comment>
<dbReference type="Pfam" id="PF17389">
    <property type="entry name" value="Bac_rhamnosid6H"/>
    <property type="match status" value="1"/>
</dbReference>
<dbReference type="RefSeq" id="WP_129519494.1">
    <property type="nucleotide sequence ID" value="NZ_SDPN01000004.1"/>
</dbReference>
<dbReference type="InterPro" id="IPR016007">
    <property type="entry name" value="Alpha_rhamnosid"/>
</dbReference>
<dbReference type="Proteomes" id="UP000293865">
    <property type="component" value="Unassembled WGS sequence"/>
</dbReference>
<evidence type="ECO:0000256" key="1">
    <source>
        <dbReference type="ARBA" id="ARBA00001445"/>
    </source>
</evidence>
<evidence type="ECO:0000313" key="8">
    <source>
        <dbReference type="EMBL" id="RXZ72530.1"/>
    </source>
</evidence>
<dbReference type="GO" id="GO:0005975">
    <property type="term" value="P:carbohydrate metabolic process"/>
    <property type="evidence" value="ECO:0007669"/>
    <property type="project" value="InterPro"/>
</dbReference>
<dbReference type="InterPro" id="IPR013737">
    <property type="entry name" value="Bac_rhamnosid_N"/>
</dbReference>
<protein>
    <recommendedName>
        <fullName evidence="2">alpha-L-rhamnosidase</fullName>
        <ecNumber evidence="2">3.2.1.40</ecNumber>
    </recommendedName>
</protein>
<dbReference type="InterPro" id="IPR035398">
    <property type="entry name" value="Bac_rhamnosid_C"/>
</dbReference>
<sequence length="829" mass="90216">MPTSWQASFISTGSPARAGDPAPYFRREVAVGDGLVRATLFVTALGIVEPYVNGVRVGDEMLAPGWTSYRHRLNVSSHDVTTLLQVGANAVGAIVGEGWAVGRLGWENRRNHYTDRPALLLQLELEYPDRTDVVGTDDSFRVGTGAVLANSIYDGETYDARLEPAGWTRPEFDDSGWVSAELLDWDMAALRSPVGPPIRQIEELAPVEIRTSPSGKTIVDFGQNHSGWVRITVAGEAGRTVTLSHAELLTPAGELETETNRTAEATDRYILRGGGAETWEPRFTFHGFRYVQVDGWPGELTASSITAIVVHCDMVRTGWFETSNELITKLHANTAWSMRGNFVGVPTDCPQRDERLGWTGDLNAFAPTAAFLYDVRGMLRSWLEDLAAEQHTKGYVPWVVPDVLPNPSSPTALWSDVAVSLPWALYQEYGELDILRRSYNSMAAFVRQVEGLLDETGLWSSGFQYGDWLDPDAPAGNPAGGKTDRHLVASAYLCKTTREMAQTAALLGKAEDAAHFLALADQVRAAFRAEFVTRTGRIVNESATAYALAIAFGILDEDQKRKAGARLAALVAQAGYKISTGFAGTPLVTDALSSTGHLDEAYLLLTETGCPSFLYPVTMGATTTWERWDSVLPDGTLNSSGMTSLNHYALGAVADWLHRVVGGLERTEPGYRQMRIAPRPGGGLTSAEVVHETVHGRAEVRWRIEDGEALLEVTIPTGTTATVVLPLHPDGISEDIEAGRHSWRYAVVAPGEADVEYTMDTPLRQLSADAATWRNVTEAFHKHFPGAPLDASAPEAAALSLNLLLQYIPGASAELERDFRSAIVPDGRR</sequence>
<dbReference type="EC" id="3.2.1.40" evidence="2"/>
<proteinExistence type="predicted"/>
<dbReference type="GO" id="GO:0030596">
    <property type="term" value="F:alpha-L-rhamnosidase activity"/>
    <property type="evidence" value="ECO:0007669"/>
    <property type="project" value="UniProtKB-EC"/>
</dbReference>
<dbReference type="Pfam" id="PF08531">
    <property type="entry name" value="Bac_rhamnosid_N"/>
    <property type="match status" value="1"/>
</dbReference>
<dbReference type="InterPro" id="IPR008902">
    <property type="entry name" value="Rhamnosid_concanavalin"/>
</dbReference>
<feature type="domain" description="Alpha-L-rhamnosidase concanavalin-like" evidence="4">
    <location>
        <begin position="211"/>
        <end position="311"/>
    </location>
</feature>
<dbReference type="Pfam" id="PF17390">
    <property type="entry name" value="Bac_rhamnosid_C"/>
    <property type="match status" value="1"/>
</dbReference>
<dbReference type="PANTHER" id="PTHR33307:SF6">
    <property type="entry name" value="ALPHA-RHAMNOSIDASE (EUROFUNG)-RELATED"/>
    <property type="match status" value="1"/>
</dbReference>
<dbReference type="Gene3D" id="2.60.420.10">
    <property type="entry name" value="Maltose phosphorylase, domain 3"/>
    <property type="match status" value="1"/>
</dbReference>
<evidence type="ECO:0000256" key="2">
    <source>
        <dbReference type="ARBA" id="ARBA00012652"/>
    </source>
</evidence>
<dbReference type="OrthoDB" id="9761045at2"/>
<evidence type="ECO:0000259" key="7">
    <source>
        <dbReference type="Pfam" id="PF17390"/>
    </source>
</evidence>
<organism evidence="8 9">
    <name type="scientific">Agromyces albus</name>
    <dbReference type="NCBI Taxonomy" id="205332"/>
    <lineage>
        <taxon>Bacteria</taxon>
        <taxon>Bacillati</taxon>
        <taxon>Actinomycetota</taxon>
        <taxon>Actinomycetes</taxon>
        <taxon>Micrococcales</taxon>
        <taxon>Microbacteriaceae</taxon>
        <taxon>Agromyces</taxon>
    </lineage>
</organism>
<keyword evidence="9" id="KW-1185">Reference proteome</keyword>
<dbReference type="Gene3D" id="1.50.10.10">
    <property type="match status" value="1"/>
</dbReference>
<feature type="domain" description="Bacterial alpha-L-rhamnosidase N-terminal" evidence="5">
    <location>
        <begin position="36"/>
        <end position="201"/>
    </location>
</feature>
<dbReference type="Pfam" id="PF05592">
    <property type="entry name" value="Bac_rhamnosid"/>
    <property type="match status" value="1"/>
</dbReference>
<dbReference type="InterPro" id="IPR012341">
    <property type="entry name" value="6hp_glycosidase-like_sf"/>
</dbReference>
<reference evidence="8 9" key="1">
    <citation type="submission" date="2019-01" db="EMBL/GenBank/DDBJ databases">
        <title>Agromyces.</title>
        <authorList>
            <person name="Li J."/>
        </authorList>
    </citation>
    <scope>NUCLEOTIDE SEQUENCE [LARGE SCALE GENOMIC DNA]</scope>
    <source>
        <strain evidence="8 9">DSM 15934</strain>
    </source>
</reference>
<keyword evidence="3" id="KW-0378">Hydrolase</keyword>
<accession>A0A4Q2L6H4</accession>
<evidence type="ECO:0000256" key="3">
    <source>
        <dbReference type="ARBA" id="ARBA00022801"/>
    </source>
</evidence>
<dbReference type="InterPro" id="IPR035396">
    <property type="entry name" value="Bac_rhamnosid6H"/>
</dbReference>
<dbReference type="PIRSF" id="PIRSF010631">
    <property type="entry name" value="A-rhamnsds"/>
    <property type="match status" value="1"/>
</dbReference>